<dbReference type="STRING" id="1169540.A0A0G4EXV1"/>
<dbReference type="InterPro" id="IPR018810">
    <property type="entry name" value="UPF0662"/>
</dbReference>
<dbReference type="PANTHER" id="PTHR28086">
    <property type="entry name" value="UPF0662 PROTEIN YPL260W"/>
    <property type="match status" value="1"/>
</dbReference>
<evidence type="ECO:0000313" key="1">
    <source>
        <dbReference type="EMBL" id="CEM03546.1"/>
    </source>
</evidence>
<dbReference type="InParanoid" id="A0A0G4EXV1"/>
<accession>A0A0G4EXV1</accession>
<sequence length="173" mass="19223">MSMKTDPSSPVHGTEKELRSLLHEIDGFHGDSQGLKRLQGMVNKIDSSRVNGVFGWQDGQDPPEGQAVLHALLHECYRKVKGKLDLLDMVEQEELDPALLPIKHDIEGVIKSLKAVENPTEELPRIQGRLDAIDSKRVNGIFGDPKNILPGQAVLHDLLNEAYSTVHQLQARN</sequence>
<organism evidence="1 2">
    <name type="scientific">Vitrella brassicaformis (strain CCMP3155)</name>
    <dbReference type="NCBI Taxonomy" id="1169540"/>
    <lineage>
        <taxon>Eukaryota</taxon>
        <taxon>Sar</taxon>
        <taxon>Alveolata</taxon>
        <taxon>Colpodellida</taxon>
        <taxon>Vitrellaceae</taxon>
        <taxon>Vitrella</taxon>
    </lineage>
</organism>
<dbReference type="GO" id="GO:0005634">
    <property type="term" value="C:nucleus"/>
    <property type="evidence" value="ECO:0007669"/>
    <property type="project" value="TreeGrafter"/>
</dbReference>
<dbReference type="PANTHER" id="PTHR28086:SF1">
    <property type="entry name" value="CU(2+) SUPPRESSING AND BLEOMYCIN SENSITIVE PROTEIN 1"/>
    <property type="match status" value="1"/>
</dbReference>
<dbReference type="AlphaFoldDB" id="A0A0G4EXV1"/>
<protein>
    <submittedName>
        <fullName evidence="1">Uncharacterized protein</fullName>
    </submittedName>
</protein>
<reference evidence="1 2" key="1">
    <citation type="submission" date="2014-11" db="EMBL/GenBank/DDBJ databases">
        <authorList>
            <person name="Zhu J."/>
            <person name="Qi W."/>
            <person name="Song R."/>
        </authorList>
    </citation>
    <scope>NUCLEOTIDE SEQUENCE [LARGE SCALE GENOMIC DNA]</scope>
</reference>
<proteinExistence type="predicted"/>
<evidence type="ECO:0000313" key="2">
    <source>
        <dbReference type="Proteomes" id="UP000041254"/>
    </source>
</evidence>
<name>A0A0G4EXV1_VITBC</name>
<dbReference type="VEuPathDB" id="CryptoDB:Vbra_13934"/>
<gene>
    <name evidence="1" type="ORF">Vbra_13934</name>
</gene>
<dbReference type="GO" id="GO:0005737">
    <property type="term" value="C:cytoplasm"/>
    <property type="evidence" value="ECO:0007669"/>
    <property type="project" value="TreeGrafter"/>
</dbReference>
<dbReference type="OrthoDB" id="2011986at2759"/>
<dbReference type="EMBL" id="CDMY01000344">
    <property type="protein sequence ID" value="CEM03546.1"/>
    <property type="molecule type" value="Genomic_DNA"/>
</dbReference>
<dbReference type="Proteomes" id="UP000041254">
    <property type="component" value="Unassembled WGS sequence"/>
</dbReference>
<keyword evidence="2" id="KW-1185">Reference proteome</keyword>